<dbReference type="Pfam" id="PF00153">
    <property type="entry name" value="Mito_carr"/>
    <property type="match status" value="3"/>
</dbReference>
<keyword evidence="11" id="KW-0599">Photoprotein</keyword>
<dbReference type="SMART" id="SM00054">
    <property type="entry name" value="EFh"/>
    <property type="match status" value="3"/>
</dbReference>
<keyword evidence="16" id="KW-1185">Reference proteome</keyword>
<dbReference type="PANTHER" id="PTHR24089">
    <property type="entry name" value="SOLUTE CARRIER FAMILY 25"/>
    <property type="match status" value="1"/>
</dbReference>
<dbReference type="PRINTS" id="PR00926">
    <property type="entry name" value="MITOCARRIER"/>
</dbReference>
<organism evidence="15 16">
    <name type="scientific">Clytia hemisphaerica</name>
    <dbReference type="NCBI Taxonomy" id="252671"/>
    <lineage>
        <taxon>Eukaryota</taxon>
        <taxon>Metazoa</taxon>
        <taxon>Cnidaria</taxon>
        <taxon>Hydrozoa</taxon>
        <taxon>Hydroidolina</taxon>
        <taxon>Leptothecata</taxon>
        <taxon>Obeliida</taxon>
        <taxon>Clytiidae</taxon>
        <taxon>Clytia</taxon>
    </lineage>
</organism>
<sequence length="453" mass="50682">MSKELREKLKEAFLSIDVSQDGSIDWEELQICCKNIELKLDDTDKDDFQRYSQCAVNYNKEVREGLDFNQFSDFVRNRLRKTFNAVDTNRNGFIDHNEIVQVLQKTGIKVSSRKINAILNAMDNDGDQRISFDEFCTFFGDVPSPNMQFIANLWSTGEGLDFGSDVVPISIPPAEMPLYQFMIAGGVAGIASRTLTAPLEKLKIIAQTSSNQTTKLSQTFTHIYRHEGMRGFFAGNFANCVRVFPTSALVCLVYSRMIKYTPVDNTKNPNQPLWRFVSGVTAGIVSTAATHPLDVVRARLTIQDRTSANTYTGILNAFKRITAEEGYQGLYKGLRPSLVSIAPFLGLQQCSYDVLKLYAVKRYSESHTTFLMCGAFAGMFAQTVVHPLDVIRRRIQVERASSPQHFVSALRDLWNTGGYRGIYAGLSASYLKVIPAAASSLLVRDFLLGRIQG</sequence>
<dbReference type="RefSeq" id="XP_066912464.1">
    <property type="nucleotide sequence ID" value="XM_067056363.1"/>
</dbReference>
<feature type="domain" description="EF-hand" evidence="14">
    <location>
        <begin position="74"/>
        <end position="109"/>
    </location>
</feature>
<comment type="similarity">
    <text evidence="3">Belongs to the aequorin family.</text>
</comment>
<keyword evidence="10" id="KW-0455">Luminescence</keyword>
<comment type="similarity">
    <text evidence="2 13">Belongs to the mitochondrial carrier (TC 2.A.29) family.</text>
</comment>
<evidence type="ECO:0000256" key="9">
    <source>
        <dbReference type="ARBA" id="ARBA00023136"/>
    </source>
</evidence>
<dbReference type="OrthoDB" id="270584at2759"/>
<dbReference type="InterPro" id="IPR002048">
    <property type="entry name" value="EF_hand_dom"/>
</dbReference>
<dbReference type="InterPro" id="IPR018247">
    <property type="entry name" value="EF_Hand_1_Ca_BS"/>
</dbReference>
<keyword evidence="5 12" id="KW-0812">Transmembrane</keyword>
<dbReference type="PROSITE" id="PS00018">
    <property type="entry name" value="EF_HAND_1"/>
    <property type="match status" value="3"/>
</dbReference>
<dbReference type="Proteomes" id="UP000594262">
    <property type="component" value="Unplaced"/>
</dbReference>
<evidence type="ECO:0000256" key="2">
    <source>
        <dbReference type="ARBA" id="ARBA00006375"/>
    </source>
</evidence>
<dbReference type="GO" id="GO:0008218">
    <property type="term" value="P:bioluminescence"/>
    <property type="evidence" value="ECO:0007669"/>
    <property type="project" value="UniProtKB-KW"/>
</dbReference>
<dbReference type="SUPFAM" id="SSF47473">
    <property type="entry name" value="EF-hand"/>
    <property type="match status" value="1"/>
</dbReference>
<dbReference type="PROSITE" id="PS50920">
    <property type="entry name" value="SOLCAR"/>
    <property type="match status" value="3"/>
</dbReference>
<evidence type="ECO:0000256" key="13">
    <source>
        <dbReference type="RuleBase" id="RU000488"/>
    </source>
</evidence>
<evidence type="ECO:0000313" key="15">
    <source>
        <dbReference type="EnsemblMetazoa" id="CLYHEMP020264.2"/>
    </source>
</evidence>
<dbReference type="GeneID" id="136799646"/>
<feature type="repeat" description="Solcar" evidence="12">
    <location>
        <begin position="176"/>
        <end position="260"/>
    </location>
</feature>
<dbReference type="CDD" id="cd00051">
    <property type="entry name" value="EFh"/>
    <property type="match status" value="1"/>
</dbReference>
<dbReference type="AlphaFoldDB" id="A0A7M5XA55"/>
<dbReference type="EnsemblMetazoa" id="CLYHEMT020264.2">
    <property type="protein sequence ID" value="CLYHEMP020264.2"/>
    <property type="gene ID" value="CLYHEMG020264"/>
</dbReference>
<evidence type="ECO:0000256" key="1">
    <source>
        <dbReference type="ARBA" id="ARBA00004448"/>
    </source>
</evidence>
<reference evidence="15" key="1">
    <citation type="submission" date="2021-01" db="UniProtKB">
        <authorList>
            <consortium name="EnsemblMetazoa"/>
        </authorList>
    </citation>
    <scope>IDENTIFICATION</scope>
</reference>
<keyword evidence="6" id="KW-0677">Repeat</keyword>
<keyword evidence="7" id="KW-0106">Calcium</keyword>
<evidence type="ECO:0000256" key="8">
    <source>
        <dbReference type="ARBA" id="ARBA00022989"/>
    </source>
</evidence>
<protein>
    <recommendedName>
        <fullName evidence="14">EF-hand domain-containing protein</fullName>
    </recommendedName>
</protein>
<dbReference type="Pfam" id="PF13499">
    <property type="entry name" value="EF-hand_7"/>
    <property type="match status" value="1"/>
</dbReference>
<evidence type="ECO:0000256" key="7">
    <source>
        <dbReference type="ARBA" id="ARBA00022837"/>
    </source>
</evidence>
<dbReference type="PROSITE" id="PS50222">
    <property type="entry name" value="EF_HAND_2"/>
    <property type="match status" value="3"/>
</dbReference>
<feature type="repeat" description="Solcar" evidence="12">
    <location>
        <begin position="365"/>
        <end position="450"/>
    </location>
</feature>
<dbReference type="GO" id="GO:0005743">
    <property type="term" value="C:mitochondrial inner membrane"/>
    <property type="evidence" value="ECO:0007669"/>
    <property type="project" value="UniProtKB-SubCell"/>
</dbReference>
<proteinExistence type="inferred from homology"/>
<evidence type="ECO:0000259" key="14">
    <source>
        <dbReference type="PROSITE" id="PS50222"/>
    </source>
</evidence>
<evidence type="ECO:0000256" key="10">
    <source>
        <dbReference type="ARBA" id="ARBA00023223"/>
    </source>
</evidence>
<keyword evidence="4 13" id="KW-0813">Transport</keyword>
<dbReference type="GO" id="GO:0055085">
    <property type="term" value="P:transmembrane transport"/>
    <property type="evidence" value="ECO:0007669"/>
    <property type="project" value="InterPro"/>
</dbReference>
<evidence type="ECO:0000256" key="6">
    <source>
        <dbReference type="ARBA" id="ARBA00022737"/>
    </source>
</evidence>
<keyword evidence="8" id="KW-1133">Transmembrane helix</keyword>
<dbReference type="SUPFAM" id="SSF103506">
    <property type="entry name" value="Mitochondrial carrier"/>
    <property type="match status" value="1"/>
</dbReference>
<dbReference type="Gene3D" id="1.10.238.10">
    <property type="entry name" value="EF-hand"/>
    <property type="match status" value="2"/>
</dbReference>
<dbReference type="GO" id="GO:0005509">
    <property type="term" value="F:calcium ion binding"/>
    <property type="evidence" value="ECO:0007669"/>
    <property type="project" value="InterPro"/>
</dbReference>
<accession>A0A7M5XA55</accession>
<dbReference type="Pfam" id="PF13202">
    <property type="entry name" value="EF-hand_5"/>
    <property type="match status" value="1"/>
</dbReference>
<evidence type="ECO:0000256" key="11">
    <source>
        <dbReference type="ARBA" id="ARBA00023262"/>
    </source>
</evidence>
<dbReference type="InterPro" id="IPR011992">
    <property type="entry name" value="EF-hand-dom_pair"/>
</dbReference>
<name>A0A7M5XA55_9CNID</name>
<dbReference type="InterPro" id="IPR023395">
    <property type="entry name" value="MCP_dom_sf"/>
</dbReference>
<dbReference type="InterPro" id="IPR002067">
    <property type="entry name" value="MCP"/>
</dbReference>
<evidence type="ECO:0000256" key="5">
    <source>
        <dbReference type="ARBA" id="ARBA00022692"/>
    </source>
</evidence>
<evidence type="ECO:0000313" key="16">
    <source>
        <dbReference type="Proteomes" id="UP000594262"/>
    </source>
</evidence>
<evidence type="ECO:0000256" key="4">
    <source>
        <dbReference type="ARBA" id="ARBA00022448"/>
    </source>
</evidence>
<comment type="subcellular location">
    <subcellularLocation>
        <location evidence="1">Mitochondrion inner membrane</location>
        <topology evidence="1">Multi-pass membrane protein</topology>
    </subcellularLocation>
</comment>
<keyword evidence="9 12" id="KW-0472">Membrane</keyword>
<feature type="domain" description="EF-hand" evidence="14">
    <location>
        <begin position="110"/>
        <end position="145"/>
    </location>
</feature>
<dbReference type="InterPro" id="IPR018108">
    <property type="entry name" value="MCP_transmembrane"/>
</dbReference>
<feature type="repeat" description="Solcar" evidence="12">
    <location>
        <begin position="270"/>
        <end position="358"/>
    </location>
</feature>
<evidence type="ECO:0000256" key="3">
    <source>
        <dbReference type="ARBA" id="ARBA00007828"/>
    </source>
</evidence>
<feature type="domain" description="EF-hand" evidence="14">
    <location>
        <begin position="4"/>
        <end position="39"/>
    </location>
</feature>
<dbReference type="Gene3D" id="1.50.40.10">
    <property type="entry name" value="Mitochondrial carrier domain"/>
    <property type="match status" value="1"/>
</dbReference>
<evidence type="ECO:0000256" key="12">
    <source>
        <dbReference type="PROSITE-ProRule" id="PRU00282"/>
    </source>
</evidence>